<protein>
    <submittedName>
        <fullName evidence="2">Uncharacterized protein</fullName>
    </submittedName>
</protein>
<evidence type="ECO:0000313" key="4">
    <source>
        <dbReference type="Proteomes" id="UP000704712"/>
    </source>
</evidence>
<evidence type="ECO:0000313" key="2">
    <source>
        <dbReference type="EMBL" id="KAF4138866.1"/>
    </source>
</evidence>
<feature type="non-terminal residue" evidence="2">
    <location>
        <position position="1"/>
    </location>
</feature>
<name>A0A8S9UE45_PHYIN</name>
<reference evidence="2" key="1">
    <citation type="submission" date="2020-03" db="EMBL/GenBank/DDBJ databases">
        <title>Hybrid Assembly of Korean Phytophthora infestans isolates.</title>
        <authorList>
            <person name="Prokchorchik M."/>
            <person name="Lee Y."/>
            <person name="Seo J."/>
            <person name="Cho J.-H."/>
            <person name="Park Y.-E."/>
            <person name="Jang D.-C."/>
            <person name="Im J.-S."/>
            <person name="Choi J.-G."/>
            <person name="Park H.-J."/>
            <person name="Lee G.-B."/>
            <person name="Lee Y.-G."/>
            <person name="Hong S.-Y."/>
            <person name="Cho K."/>
            <person name="Sohn K.H."/>
        </authorList>
    </citation>
    <scope>NUCLEOTIDE SEQUENCE</scope>
    <source>
        <strain evidence="2">KR_2_A2</strain>
    </source>
</reference>
<feature type="region of interest" description="Disordered" evidence="1">
    <location>
        <begin position="136"/>
        <end position="158"/>
    </location>
</feature>
<feature type="region of interest" description="Disordered" evidence="1">
    <location>
        <begin position="1"/>
        <end position="73"/>
    </location>
</feature>
<dbReference type="EMBL" id="JAACNO010001474">
    <property type="protein sequence ID" value="KAF4140284.1"/>
    <property type="molecule type" value="Genomic_DNA"/>
</dbReference>
<feature type="compositionally biased region" description="Basic residues" evidence="1">
    <location>
        <begin position="14"/>
        <end position="41"/>
    </location>
</feature>
<dbReference type="AlphaFoldDB" id="A0A8S9UE45"/>
<feature type="compositionally biased region" description="Basic residues" evidence="1">
    <location>
        <begin position="136"/>
        <end position="152"/>
    </location>
</feature>
<gene>
    <name evidence="3" type="ORF">GN958_ATG10524</name>
    <name evidence="2" type="ORF">GN958_ATG11823</name>
</gene>
<dbReference type="Proteomes" id="UP000704712">
    <property type="component" value="Unassembled WGS sequence"/>
</dbReference>
<accession>A0A8S9UE45</accession>
<evidence type="ECO:0000256" key="1">
    <source>
        <dbReference type="SAM" id="MobiDB-lite"/>
    </source>
</evidence>
<evidence type="ECO:0000313" key="3">
    <source>
        <dbReference type="EMBL" id="KAF4140284.1"/>
    </source>
</evidence>
<sequence length="158" mass="17973">GTDAQEETTEHAISRRRSRSGGKLPKRRKNDHRKWRSRSHSRAMTSTSDSYESSSASESDTTSENIPTVSNCGSGDGAIVARDDLVHVSKIDVKLFDAWKTLEAFLRSYCRRAYQILYSCGVMDIFCSNIYTRPHKKSKNQKKQNHKHHSARRSAVLQ</sequence>
<feature type="compositionally biased region" description="Low complexity" evidence="1">
    <location>
        <begin position="45"/>
        <end position="64"/>
    </location>
</feature>
<dbReference type="EMBL" id="JAACNO010001608">
    <property type="protein sequence ID" value="KAF4138866.1"/>
    <property type="molecule type" value="Genomic_DNA"/>
</dbReference>
<organism evidence="2 4">
    <name type="scientific">Phytophthora infestans</name>
    <name type="common">Potato late blight agent</name>
    <name type="synonym">Botrytis infestans</name>
    <dbReference type="NCBI Taxonomy" id="4787"/>
    <lineage>
        <taxon>Eukaryota</taxon>
        <taxon>Sar</taxon>
        <taxon>Stramenopiles</taxon>
        <taxon>Oomycota</taxon>
        <taxon>Peronosporomycetes</taxon>
        <taxon>Peronosporales</taxon>
        <taxon>Peronosporaceae</taxon>
        <taxon>Phytophthora</taxon>
    </lineage>
</organism>
<comment type="caution">
    <text evidence="2">The sequence shown here is derived from an EMBL/GenBank/DDBJ whole genome shotgun (WGS) entry which is preliminary data.</text>
</comment>
<proteinExistence type="predicted"/>